<dbReference type="SMART" id="SM00448">
    <property type="entry name" value="REC"/>
    <property type="match status" value="1"/>
</dbReference>
<evidence type="ECO:0000256" key="12">
    <source>
        <dbReference type="ARBA" id="ARBA00023012"/>
    </source>
</evidence>
<dbReference type="SMART" id="SM00065">
    <property type="entry name" value="GAF"/>
    <property type="match status" value="1"/>
</dbReference>
<dbReference type="SMART" id="SM00304">
    <property type="entry name" value="HAMP"/>
    <property type="match status" value="1"/>
</dbReference>
<dbReference type="InterPro" id="IPR000014">
    <property type="entry name" value="PAS"/>
</dbReference>
<dbReference type="Pfam" id="PF02518">
    <property type="entry name" value="HATPase_c"/>
    <property type="match status" value="1"/>
</dbReference>
<dbReference type="SUPFAM" id="SSF55781">
    <property type="entry name" value="GAF domain-like"/>
    <property type="match status" value="1"/>
</dbReference>
<dbReference type="InterPro" id="IPR004358">
    <property type="entry name" value="Sig_transdc_His_kin-like_C"/>
</dbReference>
<name>A0A951U8K1_9CYAN</name>
<evidence type="ECO:0000259" key="19">
    <source>
        <dbReference type="PROSITE" id="PS50113"/>
    </source>
</evidence>
<feature type="domain" description="PAC" evidence="19">
    <location>
        <begin position="604"/>
        <end position="653"/>
    </location>
</feature>
<dbReference type="Gene3D" id="3.30.450.20">
    <property type="entry name" value="PAS domain"/>
    <property type="match status" value="3"/>
</dbReference>
<keyword evidence="4" id="KW-1003">Cell membrane</keyword>
<evidence type="ECO:0000313" key="21">
    <source>
        <dbReference type="EMBL" id="MBW4544363.1"/>
    </source>
</evidence>
<keyword evidence="6" id="KW-0808">Transferase</keyword>
<dbReference type="Gene3D" id="3.30.450.40">
    <property type="match status" value="1"/>
</dbReference>
<dbReference type="PROSITE" id="PS50110">
    <property type="entry name" value="RESPONSE_REGULATORY"/>
    <property type="match status" value="1"/>
</dbReference>
<evidence type="ECO:0000259" key="17">
    <source>
        <dbReference type="PROSITE" id="PS50110"/>
    </source>
</evidence>
<dbReference type="PROSITE" id="PS50112">
    <property type="entry name" value="PAS"/>
    <property type="match status" value="2"/>
</dbReference>
<dbReference type="NCBIfam" id="TIGR00229">
    <property type="entry name" value="sensory_box"/>
    <property type="match status" value="2"/>
</dbReference>
<dbReference type="InterPro" id="IPR029016">
    <property type="entry name" value="GAF-like_dom_sf"/>
</dbReference>
<gene>
    <name evidence="21" type="ORF">KME25_07970</name>
</gene>
<dbReference type="Gene3D" id="6.10.340.10">
    <property type="match status" value="1"/>
</dbReference>
<evidence type="ECO:0000256" key="8">
    <source>
        <dbReference type="ARBA" id="ARBA00022741"/>
    </source>
</evidence>
<dbReference type="CDD" id="cd12914">
    <property type="entry name" value="PDC1_DGC_like"/>
    <property type="match status" value="1"/>
</dbReference>
<dbReference type="SMART" id="SM00091">
    <property type="entry name" value="PAS"/>
    <property type="match status" value="2"/>
</dbReference>
<feature type="domain" description="PAS" evidence="18">
    <location>
        <begin position="528"/>
        <end position="601"/>
    </location>
</feature>
<evidence type="ECO:0000256" key="2">
    <source>
        <dbReference type="ARBA" id="ARBA00004651"/>
    </source>
</evidence>
<dbReference type="InterPro" id="IPR036890">
    <property type="entry name" value="HATPase_C_sf"/>
</dbReference>
<keyword evidence="13" id="KW-0472">Membrane</keyword>
<dbReference type="InterPro" id="IPR003594">
    <property type="entry name" value="HATPase_dom"/>
</dbReference>
<dbReference type="SUPFAM" id="SSF55785">
    <property type="entry name" value="PYP-like sensor domain (PAS domain)"/>
    <property type="match status" value="2"/>
</dbReference>
<dbReference type="PROSITE" id="PS50109">
    <property type="entry name" value="HIS_KIN"/>
    <property type="match status" value="1"/>
</dbReference>
<dbReference type="SUPFAM" id="SSF158472">
    <property type="entry name" value="HAMP domain-like"/>
    <property type="match status" value="1"/>
</dbReference>
<dbReference type="GO" id="GO:0005886">
    <property type="term" value="C:plasma membrane"/>
    <property type="evidence" value="ECO:0007669"/>
    <property type="project" value="UniProtKB-SubCell"/>
</dbReference>
<evidence type="ECO:0000256" key="5">
    <source>
        <dbReference type="ARBA" id="ARBA00022553"/>
    </source>
</evidence>
<feature type="domain" description="PAC" evidence="19">
    <location>
        <begin position="475"/>
        <end position="527"/>
    </location>
</feature>
<feature type="domain" description="HAMP" evidence="20">
    <location>
        <begin position="328"/>
        <end position="381"/>
    </location>
</feature>
<dbReference type="PANTHER" id="PTHR43547">
    <property type="entry name" value="TWO-COMPONENT HISTIDINE KINASE"/>
    <property type="match status" value="1"/>
</dbReference>
<dbReference type="InterPro" id="IPR003661">
    <property type="entry name" value="HisK_dim/P_dom"/>
</dbReference>
<dbReference type="SMART" id="SM00387">
    <property type="entry name" value="HATPase_c"/>
    <property type="match status" value="1"/>
</dbReference>
<keyword evidence="9" id="KW-0418">Kinase</keyword>
<keyword evidence="8" id="KW-0547">Nucleotide-binding</keyword>
<dbReference type="InterPro" id="IPR003660">
    <property type="entry name" value="HAMP_dom"/>
</dbReference>
<comment type="catalytic activity">
    <reaction evidence="1">
        <text>ATP + protein L-histidine = ADP + protein N-phospho-L-histidine.</text>
        <dbReference type="EC" id="2.7.13.3"/>
    </reaction>
</comment>
<dbReference type="EMBL" id="JAHHIF010000008">
    <property type="protein sequence ID" value="MBW4544363.1"/>
    <property type="molecule type" value="Genomic_DNA"/>
</dbReference>
<dbReference type="InterPro" id="IPR001789">
    <property type="entry name" value="Sig_transdc_resp-reg_receiver"/>
</dbReference>
<dbReference type="Proteomes" id="UP000753908">
    <property type="component" value="Unassembled WGS sequence"/>
</dbReference>
<dbReference type="Pfam" id="PF00512">
    <property type="entry name" value="HisKA"/>
    <property type="match status" value="1"/>
</dbReference>
<dbReference type="InterPro" id="IPR036097">
    <property type="entry name" value="HisK_dim/P_sf"/>
</dbReference>
<proteinExistence type="predicted"/>
<dbReference type="InterPro" id="IPR005467">
    <property type="entry name" value="His_kinase_dom"/>
</dbReference>
<dbReference type="InterPro" id="IPR033479">
    <property type="entry name" value="dCache_1"/>
</dbReference>
<evidence type="ECO:0000256" key="11">
    <source>
        <dbReference type="ARBA" id="ARBA00022989"/>
    </source>
</evidence>
<dbReference type="SUPFAM" id="SSF52172">
    <property type="entry name" value="CheY-like"/>
    <property type="match status" value="1"/>
</dbReference>
<organism evidence="21 22">
    <name type="scientific">Symplocastrum torsivum CPER-KK1</name>
    <dbReference type="NCBI Taxonomy" id="450513"/>
    <lineage>
        <taxon>Bacteria</taxon>
        <taxon>Bacillati</taxon>
        <taxon>Cyanobacteriota</taxon>
        <taxon>Cyanophyceae</taxon>
        <taxon>Oscillatoriophycideae</taxon>
        <taxon>Oscillatoriales</taxon>
        <taxon>Microcoleaceae</taxon>
        <taxon>Symplocastrum</taxon>
    </lineage>
</organism>
<dbReference type="SMART" id="SM00086">
    <property type="entry name" value="PAC"/>
    <property type="match status" value="2"/>
</dbReference>
<dbReference type="InterPro" id="IPR011006">
    <property type="entry name" value="CheY-like_superfamily"/>
</dbReference>
<dbReference type="PROSITE" id="PS50113">
    <property type="entry name" value="PAC"/>
    <property type="match status" value="2"/>
</dbReference>
<evidence type="ECO:0000256" key="4">
    <source>
        <dbReference type="ARBA" id="ARBA00022475"/>
    </source>
</evidence>
<dbReference type="CDD" id="cd00082">
    <property type="entry name" value="HisKA"/>
    <property type="match status" value="1"/>
</dbReference>
<dbReference type="Pfam" id="PF00672">
    <property type="entry name" value="HAMP"/>
    <property type="match status" value="1"/>
</dbReference>
<evidence type="ECO:0000313" key="22">
    <source>
        <dbReference type="Proteomes" id="UP000753908"/>
    </source>
</evidence>
<keyword evidence="11" id="KW-1133">Transmembrane helix</keyword>
<dbReference type="InterPro" id="IPR000700">
    <property type="entry name" value="PAS-assoc_C"/>
</dbReference>
<protein>
    <recommendedName>
        <fullName evidence="3">histidine kinase</fullName>
        <ecNumber evidence="3">2.7.13.3</ecNumber>
    </recommendedName>
</protein>
<reference evidence="21" key="2">
    <citation type="journal article" date="2022" name="Microbiol. Resour. Announc.">
        <title>Metagenome Sequencing to Explore Phylogenomics of Terrestrial Cyanobacteria.</title>
        <authorList>
            <person name="Ward R.D."/>
            <person name="Stajich J.E."/>
            <person name="Johansen J.R."/>
            <person name="Huntemann M."/>
            <person name="Clum A."/>
            <person name="Foster B."/>
            <person name="Foster B."/>
            <person name="Roux S."/>
            <person name="Palaniappan K."/>
            <person name="Varghese N."/>
            <person name="Mukherjee S."/>
            <person name="Reddy T.B.K."/>
            <person name="Daum C."/>
            <person name="Copeland A."/>
            <person name="Chen I.A."/>
            <person name="Ivanova N.N."/>
            <person name="Kyrpides N.C."/>
            <person name="Shapiro N."/>
            <person name="Eloe-Fadrosh E.A."/>
            <person name="Pietrasiak N."/>
        </authorList>
    </citation>
    <scope>NUCLEOTIDE SEQUENCE</scope>
    <source>
        <strain evidence="21">CPER-KK1</strain>
    </source>
</reference>
<evidence type="ECO:0000256" key="10">
    <source>
        <dbReference type="ARBA" id="ARBA00022840"/>
    </source>
</evidence>
<dbReference type="Pfam" id="PF02743">
    <property type="entry name" value="dCache_1"/>
    <property type="match status" value="1"/>
</dbReference>
<dbReference type="Pfam" id="PF13426">
    <property type="entry name" value="PAS_9"/>
    <property type="match status" value="1"/>
</dbReference>
<dbReference type="InterPro" id="IPR001610">
    <property type="entry name" value="PAC"/>
</dbReference>
<dbReference type="CDD" id="cd17580">
    <property type="entry name" value="REC_2_DhkD-like"/>
    <property type="match status" value="1"/>
</dbReference>
<feature type="domain" description="PAS" evidence="18">
    <location>
        <begin position="403"/>
        <end position="473"/>
    </location>
</feature>
<feature type="coiled-coil region" evidence="15">
    <location>
        <begin position="362"/>
        <end position="424"/>
    </location>
</feature>
<comment type="caution">
    <text evidence="21">The sequence shown here is derived from an EMBL/GenBank/DDBJ whole genome shotgun (WGS) entry which is preliminary data.</text>
</comment>
<feature type="domain" description="Histidine kinase" evidence="16">
    <location>
        <begin position="853"/>
        <end position="1071"/>
    </location>
</feature>
<sequence>MLKLYRRLLSKINPHRSLKARLGLATGGIVLLLSTVLSLLVGYTTSTQIETTIGQHAGEIAYQMADKLDRGMFERYRDIQILASLDLIRQSNYPVAAKRSLLEKLQSTYPDYAWMGLTNQQGVVLASTGKVLEGVDASKRPIFQGGRVEPYVGDVHDALLLAKLLPNPTGEPLRFVDLAAPVKDTQGKFQGVIAAHLSWTWATEIEKSLLERLGEHHQVEIFILSQDGTVLLGPKTFQGQKLTLASVQAARANQNSYLIEPWLQEGNYVTGFAKTQGYRDYPGLGWLVLVRQKAAVALAPARSLQSQVFAWGIALGTLFAILSWLSANQIVRPMLKIAAAANRIRQGDTLAKIPLVRGQDELATLAESLRHLVSTLDEQQQELISLNEQLRLDITQRQQTEEDLREVTNALENAIDAISRLDASGHYINVNQAYANLLGYASEEMLGMTWQSTIHPEDLNIAIAAYQQMLALGKAEVEVKGLRKDNLAFYQQVALVKVEDKEQQFNGYYCFVKDITERKQAAVALRQTNERLQRLFDSNLIGVAFWNIDGFIVDANDAFLRFSGYTRKEFTSLGRINWRELTPPKYRHLDERAIAETLSTGVSNIYEKEYIHRDGKRVPIVLGIALLNDSQREGIAFVLDITEQKRAEQEREQLLSRERQYAKQLHGLTEAALVMNSALSIEDVLRVITEQARAIIGAHQSVTSMTIDQNWAQAINSVSLSDKYAAWRDYDAKTDGSGIYACVCHLNRSMRLTQAELEAHPKWRGFGKEAGNHPPMRGWLAAPLRGRDGQNIGLIQLSDKYEGEFTEEDEAIIVQLAQMASIAIENTRLYNAEQSARTQAETANRLKDEFLAVLSHELRTPLNPILGWSKLLRTRKCDEATTVKALETIERNAKLQTQLIEDLLDVSRILRGKLTLNVDSVDLVPTIESAIETVRLAAQAKAIQIQTVFDRQAGQVAGDANRLQQVFWNLLSNAVKFTPQGGQVEIRLERVGTEAQIQVSDTGKGISPEFLPYVFDYFRQADSTTTRVFGGLGLGLAIVRQLVELHGGTVWAESPGVGCGATFTVRLPLMAVESEGTQENELISSSPNLEGVRVLVVDDEVDTLELLVFMLKEYGAQVRGVTEASEALLLISEWQPDLLLSDIGMPNVDGYMLIRQIRELESKLGRYIPAIALTAYAGETDHQQILASGFQKHVTKPVEPAKLVNAIASLVEHQQGEKQFYSP</sequence>
<keyword evidence="12" id="KW-0902">Two-component regulatory system</keyword>
<evidence type="ECO:0000256" key="7">
    <source>
        <dbReference type="ARBA" id="ARBA00022692"/>
    </source>
</evidence>
<dbReference type="CDD" id="cd16922">
    <property type="entry name" value="HATPase_EvgS-ArcB-TorS-like"/>
    <property type="match status" value="1"/>
</dbReference>
<dbReference type="InterPro" id="IPR013656">
    <property type="entry name" value="PAS_4"/>
</dbReference>
<dbReference type="EC" id="2.7.13.3" evidence="3"/>
<evidence type="ECO:0000259" key="20">
    <source>
        <dbReference type="PROSITE" id="PS50885"/>
    </source>
</evidence>
<evidence type="ECO:0000256" key="9">
    <source>
        <dbReference type="ARBA" id="ARBA00022777"/>
    </source>
</evidence>
<evidence type="ECO:0000256" key="3">
    <source>
        <dbReference type="ARBA" id="ARBA00012438"/>
    </source>
</evidence>
<evidence type="ECO:0000256" key="15">
    <source>
        <dbReference type="SAM" id="Coils"/>
    </source>
</evidence>
<keyword evidence="5 14" id="KW-0597">Phosphoprotein</keyword>
<evidence type="ECO:0000256" key="14">
    <source>
        <dbReference type="PROSITE-ProRule" id="PRU00169"/>
    </source>
</evidence>
<dbReference type="SUPFAM" id="SSF55874">
    <property type="entry name" value="ATPase domain of HSP90 chaperone/DNA topoisomerase II/histidine kinase"/>
    <property type="match status" value="1"/>
</dbReference>
<dbReference type="CDD" id="cd06225">
    <property type="entry name" value="HAMP"/>
    <property type="match status" value="1"/>
</dbReference>
<reference evidence="21" key="1">
    <citation type="submission" date="2021-05" db="EMBL/GenBank/DDBJ databases">
        <authorList>
            <person name="Pietrasiak N."/>
            <person name="Ward R."/>
            <person name="Stajich J.E."/>
            <person name="Kurbessoian T."/>
        </authorList>
    </citation>
    <scope>NUCLEOTIDE SEQUENCE</scope>
    <source>
        <strain evidence="21">CPER-KK1</strain>
    </source>
</reference>
<comment type="subcellular location">
    <subcellularLocation>
        <location evidence="2">Cell membrane</location>
        <topology evidence="2">Multi-pass membrane protein</topology>
    </subcellularLocation>
</comment>
<evidence type="ECO:0000259" key="18">
    <source>
        <dbReference type="PROSITE" id="PS50112"/>
    </source>
</evidence>
<accession>A0A951U8K1</accession>
<evidence type="ECO:0000256" key="1">
    <source>
        <dbReference type="ARBA" id="ARBA00000085"/>
    </source>
</evidence>
<dbReference type="SMART" id="SM00388">
    <property type="entry name" value="HisKA"/>
    <property type="match status" value="1"/>
</dbReference>
<feature type="modified residue" description="4-aspartylphosphate" evidence="14">
    <location>
        <position position="1142"/>
    </location>
</feature>
<keyword evidence="15" id="KW-0175">Coiled coil</keyword>
<dbReference type="CDD" id="cd00130">
    <property type="entry name" value="PAS"/>
    <property type="match status" value="2"/>
</dbReference>
<dbReference type="PANTHER" id="PTHR43547:SF2">
    <property type="entry name" value="HYBRID SIGNAL TRANSDUCTION HISTIDINE KINASE C"/>
    <property type="match status" value="1"/>
</dbReference>
<dbReference type="Gene3D" id="3.40.50.2300">
    <property type="match status" value="1"/>
</dbReference>
<dbReference type="Pfam" id="PF13185">
    <property type="entry name" value="GAF_2"/>
    <property type="match status" value="1"/>
</dbReference>
<dbReference type="Gene3D" id="3.30.565.10">
    <property type="entry name" value="Histidine kinase-like ATPase, C-terminal domain"/>
    <property type="match status" value="1"/>
</dbReference>
<dbReference type="PRINTS" id="PR00344">
    <property type="entry name" value="BCTRLSENSOR"/>
</dbReference>
<dbReference type="Pfam" id="PF08448">
    <property type="entry name" value="PAS_4"/>
    <property type="match status" value="1"/>
</dbReference>
<dbReference type="InterPro" id="IPR003018">
    <property type="entry name" value="GAF"/>
</dbReference>
<dbReference type="InterPro" id="IPR035965">
    <property type="entry name" value="PAS-like_dom_sf"/>
</dbReference>
<dbReference type="Pfam" id="PF00072">
    <property type="entry name" value="Response_reg"/>
    <property type="match status" value="1"/>
</dbReference>
<evidence type="ECO:0000259" key="16">
    <source>
        <dbReference type="PROSITE" id="PS50109"/>
    </source>
</evidence>
<dbReference type="SUPFAM" id="SSF47384">
    <property type="entry name" value="Homodimeric domain of signal transducing histidine kinase"/>
    <property type="match status" value="1"/>
</dbReference>
<dbReference type="Gene3D" id="1.10.287.130">
    <property type="match status" value="1"/>
</dbReference>
<keyword evidence="10" id="KW-0067">ATP-binding</keyword>
<dbReference type="GO" id="GO:0005524">
    <property type="term" value="F:ATP binding"/>
    <property type="evidence" value="ECO:0007669"/>
    <property type="project" value="UniProtKB-KW"/>
</dbReference>
<feature type="domain" description="Response regulatory" evidence="17">
    <location>
        <begin position="1093"/>
        <end position="1211"/>
    </location>
</feature>
<keyword evidence="7" id="KW-0812">Transmembrane</keyword>
<evidence type="ECO:0000256" key="6">
    <source>
        <dbReference type="ARBA" id="ARBA00022679"/>
    </source>
</evidence>
<dbReference type="FunFam" id="3.30.565.10:FF:000023">
    <property type="entry name" value="PAS domain-containing sensor histidine kinase"/>
    <property type="match status" value="1"/>
</dbReference>
<dbReference type="PROSITE" id="PS50885">
    <property type="entry name" value="HAMP"/>
    <property type="match status" value="1"/>
</dbReference>
<dbReference type="GO" id="GO:0000155">
    <property type="term" value="F:phosphorelay sensor kinase activity"/>
    <property type="evidence" value="ECO:0007669"/>
    <property type="project" value="InterPro"/>
</dbReference>
<dbReference type="AlphaFoldDB" id="A0A951U8K1"/>
<evidence type="ECO:0000256" key="13">
    <source>
        <dbReference type="ARBA" id="ARBA00023136"/>
    </source>
</evidence>